<sequence>MALANLGFLCRCCQLCQNSRHLPFNSTIYGWSSARNISHYEVLGIKQDATSKEIKQAFFRKSKQLHPDSNPSNPELHSQFVKLNEAYNILSKEKSRRDYDAQQTIQKTHRGFARDPFGDLHLHRQPRNQKARRRSAEGPFNSEGFQATGANSDPYGDDAYWQEFHQAPPEWYSDQEFKRRHQRNLRIAMYCLLVMSGSLLVHFITYRYGSLQANSAHCQQFDPDRLRVDSAFRPSEVGKMRAQIVEDNELLIPLERAVKHCGRDINPEY</sequence>
<keyword evidence="4" id="KW-1185">Reference proteome</keyword>
<evidence type="ECO:0000313" key="3">
    <source>
        <dbReference type="Ensembl" id="ENSNNAP00000012807.1"/>
    </source>
</evidence>
<dbReference type="InterPro" id="IPR001623">
    <property type="entry name" value="DnaJ_domain"/>
</dbReference>
<protein>
    <submittedName>
        <fullName evidence="3">DnaJ heat shock protein family (Hsp40) member C4</fullName>
    </submittedName>
</protein>
<feature type="domain" description="J" evidence="2">
    <location>
        <begin position="38"/>
        <end position="103"/>
    </location>
</feature>
<evidence type="ECO:0000256" key="1">
    <source>
        <dbReference type="SAM" id="MobiDB-lite"/>
    </source>
</evidence>
<dbReference type="PANTHER" id="PTHR44825">
    <property type="match status" value="1"/>
</dbReference>
<dbReference type="SMART" id="SM00271">
    <property type="entry name" value="DnaJ"/>
    <property type="match status" value="1"/>
</dbReference>
<dbReference type="AlphaFoldDB" id="A0A8C6XDL3"/>
<evidence type="ECO:0000313" key="4">
    <source>
        <dbReference type="Proteomes" id="UP000694559"/>
    </source>
</evidence>
<feature type="region of interest" description="Disordered" evidence="1">
    <location>
        <begin position="116"/>
        <end position="149"/>
    </location>
</feature>
<dbReference type="Ensembl" id="ENSNNAT00000013400.1">
    <property type="protein sequence ID" value="ENSNNAP00000012807.1"/>
    <property type="gene ID" value="ENSNNAG00000008639.1"/>
</dbReference>
<dbReference type="SUPFAM" id="SSF46565">
    <property type="entry name" value="Chaperone J-domain"/>
    <property type="match status" value="1"/>
</dbReference>
<name>A0A8C6XDL3_NAJNA</name>
<dbReference type="InterPro" id="IPR036869">
    <property type="entry name" value="J_dom_sf"/>
</dbReference>
<evidence type="ECO:0000259" key="2">
    <source>
        <dbReference type="PROSITE" id="PS50076"/>
    </source>
</evidence>
<feature type="compositionally biased region" description="Basic residues" evidence="1">
    <location>
        <begin position="123"/>
        <end position="133"/>
    </location>
</feature>
<proteinExistence type="predicted"/>
<dbReference type="CDD" id="cd06257">
    <property type="entry name" value="DnaJ"/>
    <property type="match status" value="1"/>
</dbReference>
<reference evidence="3" key="1">
    <citation type="submission" date="2025-08" db="UniProtKB">
        <authorList>
            <consortium name="Ensembl"/>
        </authorList>
    </citation>
    <scope>IDENTIFICATION</scope>
</reference>
<dbReference type="Proteomes" id="UP000694559">
    <property type="component" value="Unplaced"/>
</dbReference>
<gene>
    <name evidence="3" type="primary">DNAJC4</name>
</gene>
<organism evidence="3 4">
    <name type="scientific">Naja naja</name>
    <name type="common">Indian cobra</name>
    <dbReference type="NCBI Taxonomy" id="35670"/>
    <lineage>
        <taxon>Eukaryota</taxon>
        <taxon>Metazoa</taxon>
        <taxon>Chordata</taxon>
        <taxon>Craniata</taxon>
        <taxon>Vertebrata</taxon>
        <taxon>Euteleostomi</taxon>
        <taxon>Lepidosauria</taxon>
        <taxon>Squamata</taxon>
        <taxon>Bifurcata</taxon>
        <taxon>Unidentata</taxon>
        <taxon>Episquamata</taxon>
        <taxon>Toxicofera</taxon>
        <taxon>Serpentes</taxon>
        <taxon>Colubroidea</taxon>
        <taxon>Elapidae</taxon>
        <taxon>Elapinae</taxon>
        <taxon>Naja</taxon>
    </lineage>
</organism>
<dbReference type="OrthoDB" id="552049at2759"/>
<accession>A0A8C6XDL3</accession>
<dbReference type="PRINTS" id="PR00625">
    <property type="entry name" value="JDOMAIN"/>
</dbReference>
<dbReference type="GeneTree" id="ENSGT00510000048574"/>
<reference evidence="3" key="2">
    <citation type="submission" date="2025-09" db="UniProtKB">
        <authorList>
            <consortium name="Ensembl"/>
        </authorList>
    </citation>
    <scope>IDENTIFICATION</scope>
</reference>
<dbReference type="Pfam" id="PF00226">
    <property type="entry name" value="DnaJ"/>
    <property type="match status" value="1"/>
</dbReference>
<dbReference type="InterPro" id="IPR052763">
    <property type="entry name" value="DnaJ_C4"/>
</dbReference>
<dbReference type="PROSITE" id="PS50076">
    <property type="entry name" value="DNAJ_2"/>
    <property type="match status" value="1"/>
</dbReference>
<dbReference type="Gene3D" id="1.10.287.110">
    <property type="entry name" value="DnaJ domain"/>
    <property type="match status" value="1"/>
</dbReference>
<dbReference type="OMA" id="RCCQLCQ"/>
<dbReference type="PANTHER" id="PTHR44825:SF1">
    <property type="entry name" value="DNAJ HOMOLOG SUBFAMILY C MEMBER 4"/>
    <property type="match status" value="1"/>
</dbReference>